<dbReference type="SUPFAM" id="SSF158446">
    <property type="entry name" value="IVS-encoded protein-like"/>
    <property type="match status" value="1"/>
</dbReference>
<dbReference type="PANTHER" id="PTHR38471:SF2">
    <property type="entry name" value="FOUR HELIX BUNDLE PROTEIN"/>
    <property type="match status" value="1"/>
</dbReference>
<name>A0A1H5S5M7_9FLAO</name>
<dbReference type="Proteomes" id="UP000236738">
    <property type="component" value="Unassembled WGS sequence"/>
</dbReference>
<dbReference type="PANTHER" id="PTHR38471">
    <property type="entry name" value="FOUR HELIX BUNDLE PROTEIN"/>
    <property type="match status" value="1"/>
</dbReference>
<dbReference type="InterPro" id="IPR012657">
    <property type="entry name" value="23S_rRNA-intervening_sequence"/>
</dbReference>
<dbReference type="NCBIfam" id="TIGR02436">
    <property type="entry name" value="four helix bundle protein"/>
    <property type="match status" value="1"/>
</dbReference>
<evidence type="ECO:0000313" key="1">
    <source>
        <dbReference type="EMBL" id="SEF45071.1"/>
    </source>
</evidence>
<keyword evidence="2" id="KW-1185">Reference proteome</keyword>
<dbReference type="PIRSF" id="PIRSF035652">
    <property type="entry name" value="CHP02436"/>
    <property type="match status" value="1"/>
</dbReference>
<proteinExistence type="predicted"/>
<evidence type="ECO:0000313" key="2">
    <source>
        <dbReference type="Proteomes" id="UP000236738"/>
    </source>
</evidence>
<dbReference type="EMBL" id="FNUS01000001">
    <property type="protein sequence ID" value="SEF45071.1"/>
    <property type="molecule type" value="Genomic_DNA"/>
</dbReference>
<reference evidence="2" key="1">
    <citation type="submission" date="2016-10" db="EMBL/GenBank/DDBJ databases">
        <authorList>
            <person name="Varghese N."/>
            <person name="Submissions S."/>
        </authorList>
    </citation>
    <scope>NUCLEOTIDE SEQUENCE [LARGE SCALE GENOMIC DNA]</scope>
    <source>
        <strain evidence="2">DSM 21580</strain>
    </source>
</reference>
<dbReference type="AlphaFoldDB" id="A0A1H5S5M7"/>
<accession>A0A1H5S5M7</accession>
<protein>
    <submittedName>
        <fullName evidence="1">Four helix bundle protein</fullName>
    </submittedName>
</protein>
<organism evidence="1 2">
    <name type="scientific">Halpernia humi</name>
    <dbReference type="NCBI Taxonomy" id="493375"/>
    <lineage>
        <taxon>Bacteria</taxon>
        <taxon>Pseudomonadati</taxon>
        <taxon>Bacteroidota</taxon>
        <taxon>Flavobacteriia</taxon>
        <taxon>Flavobacteriales</taxon>
        <taxon>Weeksellaceae</taxon>
        <taxon>Chryseobacterium group</taxon>
        <taxon>Halpernia</taxon>
    </lineage>
</organism>
<dbReference type="InterPro" id="IPR036583">
    <property type="entry name" value="23S_rRNA_IVS_sf"/>
</dbReference>
<sequence length="120" mass="13862">MENNTVAEKSIVFSIRLIKIYKILTTERKEFILSKQLLRSGTAIGALIREAEHAQSKADFLNKMNIALKEANETDYWLLLLHKGEYLTEKEYQSITSDCTEILKMLIKIVKTTKENLGRK</sequence>
<dbReference type="RefSeq" id="WP_103912993.1">
    <property type="nucleotide sequence ID" value="NZ_FNUS01000001.1"/>
</dbReference>
<dbReference type="Gene3D" id="1.20.1440.60">
    <property type="entry name" value="23S rRNA-intervening sequence"/>
    <property type="match status" value="1"/>
</dbReference>
<gene>
    <name evidence="1" type="ORF">SAMN05421847_0034</name>
</gene>
<dbReference type="OrthoDB" id="285993at2"/>
<dbReference type="Pfam" id="PF05635">
    <property type="entry name" value="23S_rRNA_IVP"/>
    <property type="match status" value="1"/>
</dbReference>